<accession>A0A4Y7TVB2</accession>
<reference evidence="1 2" key="1">
    <citation type="journal article" date="2019" name="Nat. Ecol. Evol.">
        <title>Megaphylogeny resolves global patterns of mushroom evolution.</title>
        <authorList>
            <person name="Varga T."/>
            <person name="Krizsan K."/>
            <person name="Foldi C."/>
            <person name="Dima B."/>
            <person name="Sanchez-Garcia M."/>
            <person name="Sanchez-Ramirez S."/>
            <person name="Szollosi G.J."/>
            <person name="Szarkandi J.G."/>
            <person name="Papp V."/>
            <person name="Albert L."/>
            <person name="Andreopoulos W."/>
            <person name="Angelini C."/>
            <person name="Antonin V."/>
            <person name="Barry K.W."/>
            <person name="Bougher N.L."/>
            <person name="Buchanan P."/>
            <person name="Buyck B."/>
            <person name="Bense V."/>
            <person name="Catcheside P."/>
            <person name="Chovatia M."/>
            <person name="Cooper J."/>
            <person name="Damon W."/>
            <person name="Desjardin D."/>
            <person name="Finy P."/>
            <person name="Geml J."/>
            <person name="Haridas S."/>
            <person name="Hughes K."/>
            <person name="Justo A."/>
            <person name="Karasinski D."/>
            <person name="Kautmanova I."/>
            <person name="Kiss B."/>
            <person name="Kocsube S."/>
            <person name="Kotiranta H."/>
            <person name="LaButti K.M."/>
            <person name="Lechner B.E."/>
            <person name="Liimatainen K."/>
            <person name="Lipzen A."/>
            <person name="Lukacs Z."/>
            <person name="Mihaltcheva S."/>
            <person name="Morgado L.N."/>
            <person name="Niskanen T."/>
            <person name="Noordeloos M.E."/>
            <person name="Ohm R.A."/>
            <person name="Ortiz-Santana B."/>
            <person name="Ovrebo C."/>
            <person name="Racz N."/>
            <person name="Riley R."/>
            <person name="Savchenko A."/>
            <person name="Shiryaev A."/>
            <person name="Soop K."/>
            <person name="Spirin V."/>
            <person name="Szebenyi C."/>
            <person name="Tomsovsky M."/>
            <person name="Tulloss R.E."/>
            <person name="Uehling J."/>
            <person name="Grigoriev I.V."/>
            <person name="Vagvolgyi C."/>
            <person name="Papp T."/>
            <person name="Martin F.M."/>
            <person name="Miettinen O."/>
            <person name="Hibbett D.S."/>
            <person name="Nagy L.G."/>
        </authorList>
    </citation>
    <scope>NUCLEOTIDE SEQUENCE [LARGE SCALE GENOMIC DNA]</scope>
    <source>
        <strain evidence="1 2">FP101781</strain>
    </source>
</reference>
<evidence type="ECO:0000313" key="2">
    <source>
        <dbReference type="Proteomes" id="UP000298030"/>
    </source>
</evidence>
<dbReference type="EMBL" id="QPFP01000003">
    <property type="protein sequence ID" value="TEB38130.1"/>
    <property type="molecule type" value="Genomic_DNA"/>
</dbReference>
<keyword evidence="2" id="KW-1185">Reference proteome</keyword>
<name>A0A4Y7TVB2_COPMI</name>
<comment type="caution">
    <text evidence="1">The sequence shown here is derived from an EMBL/GenBank/DDBJ whole genome shotgun (WGS) entry which is preliminary data.</text>
</comment>
<evidence type="ECO:0000313" key="1">
    <source>
        <dbReference type="EMBL" id="TEB38130.1"/>
    </source>
</evidence>
<organism evidence="1 2">
    <name type="scientific">Coprinellus micaceus</name>
    <name type="common">Glistening ink-cap mushroom</name>
    <name type="synonym">Coprinus micaceus</name>
    <dbReference type="NCBI Taxonomy" id="71717"/>
    <lineage>
        <taxon>Eukaryota</taxon>
        <taxon>Fungi</taxon>
        <taxon>Dikarya</taxon>
        <taxon>Basidiomycota</taxon>
        <taxon>Agaricomycotina</taxon>
        <taxon>Agaricomycetes</taxon>
        <taxon>Agaricomycetidae</taxon>
        <taxon>Agaricales</taxon>
        <taxon>Agaricineae</taxon>
        <taxon>Psathyrellaceae</taxon>
        <taxon>Coprinellus</taxon>
    </lineage>
</organism>
<feature type="non-terminal residue" evidence="1">
    <location>
        <position position="227"/>
    </location>
</feature>
<dbReference type="AlphaFoldDB" id="A0A4Y7TVB2"/>
<protein>
    <submittedName>
        <fullName evidence="1">Uncharacterized protein</fullName>
    </submittedName>
</protein>
<proteinExistence type="predicted"/>
<dbReference type="OrthoDB" id="10634761at2759"/>
<dbReference type="Proteomes" id="UP000298030">
    <property type="component" value="Unassembled WGS sequence"/>
</dbReference>
<sequence length="227" mass="26389">MSRLSNVFEVELSSFTLANPECEMFAAEFFTLFDHDMARYIGWTRIKTKTAAFGEGSRNRSLWLMLLDASMRVAAFFEYVHLHGCKLRRTGMTEPTTFPMTCARTCKHWRGRILKSCKAHGWTIPSTPTLLREVLLQEMSPGSANAFHFHIYFKPGAMRRQSMISPAREYPDPSSDVDEDYEASLETIREIYSQLPENWRVLYAKEIIDSIQPEEILARRHHEDMPR</sequence>
<gene>
    <name evidence="1" type="ORF">FA13DRAFT_1725765</name>
</gene>